<reference evidence="1 2" key="1">
    <citation type="submission" date="2015-08" db="EMBL/GenBank/DDBJ databases">
        <title>Next Generation Sequencing and Analysis of the Genome of Puccinia sorghi L Schw, the Causal Agent of Maize Common Rust.</title>
        <authorList>
            <person name="Rochi L."/>
            <person name="Burguener G."/>
            <person name="Darino M."/>
            <person name="Turjanski A."/>
            <person name="Kreff E."/>
            <person name="Dieguez M.J."/>
            <person name="Sacco F."/>
        </authorList>
    </citation>
    <scope>NUCLEOTIDE SEQUENCE [LARGE SCALE GENOMIC DNA]</scope>
    <source>
        <strain evidence="1 2">RO10H11247</strain>
    </source>
</reference>
<evidence type="ECO:0000313" key="1">
    <source>
        <dbReference type="EMBL" id="KNZ60986.1"/>
    </source>
</evidence>
<keyword evidence="2" id="KW-1185">Reference proteome</keyword>
<evidence type="ECO:0000313" key="2">
    <source>
        <dbReference type="Proteomes" id="UP000037035"/>
    </source>
</evidence>
<dbReference type="AlphaFoldDB" id="A0A0L6VJN1"/>
<name>A0A0L6VJN1_9BASI</name>
<sequence length="917" mass="102934">MARSFSETLKSSYSSAVWSGKACWVAHPSALVLDAIDTLHLKSTRHPTDSSSQTLISAQRISQVPTHLIEGRQEALLIYGLMHECTSNNITVHILSSLTRLFYSNMRLGRHVYPVCYFSCPWIDASEALLPSRPWVPADALTLQGYRIGANMPPYGEKKRRKKQKEGAAIVFLPLYKVRLSKPSLISFYDMVRGIRAHSLSAVSPEGRFSQPHLPPSFPFNSRLPSFTSSHPKHSENSKTVGDKLFVLIFFKTHFHFPCLFVPMGSSQSTIFSLAGILVVFIMLDIFLHPHPTKPAPLPTKNGCYGYYHLYELALSFKYPQHWHLIVPRLQEIPFPRFLIFLFFIKPSFQRGIDHDSFLLTSYILSSNAIVKISIFFKFRDYIMDPNKARNEEALSPEELLMFERFIQFHHNSAFFFFFFSKSSSIMQLLSRTFRMKTPGIIIFQSMSSACGLHFIVTNHLPFECGSSSSLIGHQSPVTPFSPVEQLEPSQPLGLSDWINHQSHLGAAHPAYTAGIILIGAEITRKLGLQPTPGFPCRVSAIVSFSLTLRITRTRPAVGYDPCKQFLKQPTADNPTFHSLSSRTKLSWKDAAGLWYLEPIIPLALVCLNSIQGMLNMLARMTLLIGSINSRKSRSLSIPLDDSTAITPQNLLIQGSRNANDGFQTGFLSSGNGTTMSLMVFPFKSRGSPRERKLFQKTFSWVMDGWTRRKMGDSLSKLVSIAIICPQHFKKCLIPATPLTAPNQDAELIALQFGVPNNLDTHNHQNNAAPQTAEGAVYNVPVIPQQVVPAPSQHVTTVPHNGDGIGPLTIITFGYWGLTIAPTSFRCLFEGCRRVFTVKGRPYNFMAHLTCHTETKQAMADTPHAYLQPSHVNFSFGQNSVQCIACTPHHTYRRENECKEHFIAFNPEVQWEKGSHM</sequence>
<protein>
    <submittedName>
        <fullName evidence="1">Uncharacterized protein</fullName>
    </submittedName>
</protein>
<dbReference type="Proteomes" id="UP000037035">
    <property type="component" value="Unassembled WGS sequence"/>
</dbReference>
<accession>A0A0L6VJN1</accession>
<comment type="caution">
    <text evidence="1">The sequence shown here is derived from an EMBL/GenBank/DDBJ whole genome shotgun (WGS) entry which is preliminary data.</text>
</comment>
<organism evidence="1 2">
    <name type="scientific">Puccinia sorghi</name>
    <dbReference type="NCBI Taxonomy" id="27349"/>
    <lineage>
        <taxon>Eukaryota</taxon>
        <taxon>Fungi</taxon>
        <taxon>Dikarya</taxon>
        <taxon>Basidiomycota</taxon>
        <taxon>Pucciniomycotina</taxon>
        <taxon>Pucciniomycetes</taxon>
        <taxon>Pucciniales</taxon>
        <taxon>Pucciniaceae</taxon>
        <taxon>Puccinia</taxon>
    </lineage>
</organism>
<dbReference type="EMBL" id="LAVV01005231">
    <property type="protein sequence ID" value="KNZ60986.1"/>
    <property type="molecule type" value="Genomic_DNA"/>
</dbReference>
<proteinExistence type="predicted"/>
<dbReference type="VEuPathDB" id="FungiDB:VP01_1470g1"/>
<feature type="non-terminal residue" evidence="1">
    <location>
        <position position="917"/>
    </location>
</feature>
<gene>
    <name evidence="1" type="ORF">VP01_1470g1</name>
</gene>